<accession>A0A167F3W9</accession>
<dbReference type="GO" id="GO:0000009">
    <property type="term" value="F:alpha-1,6-mannosyltransferase activity"/>
    <property type="evidence" value="ECO:0007669"/>
    <property type="project" value="TreeGrafter"/>
</dbReference>
<protein>
    <submittedName>
        <fullName evidence="8">Van1p</fullName>
    </submittedName>
</protein>
<evidence type="ECO:0000256" key="5">
    <source>
        <dbReference type="ARBA" id="ARBA00023034"/>
    </source>
</evidence>
<keyword evidence="4" id="KW-1133">Transmembrane helix</keyword>
<dbReference type="GO" id="GO:0000136">
    <property type="term" value="C:mannan polymerase complex"/>
    <property type="evidence" value="ECO:0007669"/>
    <property type="project" value="TreeGrafter"/>
</dbReference>
<comment type="subcellular location">
    <subcellularLocation>
        <location evidence="1">Golgi apparatus membrane</location>
        <topology evidence="1">Single-pass type II membrane protein</topology>
    </subcellularLocation>
</comment>
<keyword evidence="6" id="KW-0472">Membrane</keyword>
<dbReference type="Pfam" id="PF03452">
    <property type="entry name" value="Anp1"/>
    <property type="match status" value="1"/>
</dbReference>
<dbReference type="PANTHER" id="PTHR43083">
    <property type="entry name" value="MANNAN POLYMERASE II"/>
    <property type="match status" value="1"/>
</dbReference>
<comment type="similarity">
    <text evidence="7">Belongs to the ANP1/MMN9/VAN1 family.</text>
</comment>
<keyword evidence="2" id="KW-0812">Transmembrane</keyword>
<reference evidence="8 9" key="1">
    <citation type="submission" date="2016-02" db="EMBL/GenBank/DDBJ databases">
        <title>Complete genome sequence and transcriptome regulation of the pentose utilising yeast Sugiyamaella lignohabitans.</title>
        <authorList>
            <person name="Bellasio M."/>
            <person name="Peymann A."/>
            <person name="Valli M."/>
            <person name="Sipitzky M."/>
            <person name="Graf A."/>
            <person name="Sauer M."/>
            <person name="Marx H."/>
            <person name="Mattanovich D."/>
        </authorList>
    </citation>
    <scope>NUCLEOTIDE SEQUENCE [LARGE SCALE GENOMIC DNA]</scope>
    <source>
        <strain evidence="8 9">CBS 10342</strain>
    </source>
</reference>
<dbReference type="GeneID" id="30034311"/>
<sequence>MFSHLKNLTYPHQLIDIAFMVSDSDDTTLEDLKANIAALDKVTDKGIQPFHEIAIFEKDFGAVIGQGFDVRHGVKVQGVRRKLMGRARNWLLGSALKPYHSWVYWRDADIETSPVTIIEDLMKHDRDVIVPNVWRPLPEWLGGEQPYDLNSWQESDAALELARTLHEDEVIVEGYAEYPTWRPHLAYSRSEDGDPNEIIDLDGVGGVSILARAKVFRHGANFPGFAFENHAETEAFGKMSRKMGFSVGGLVHYTVWHQYEPSEDDLKHMKEMEEAEKATATMISL</sequence>
<evidence type="ECO:0000313" key="8">
    <source>
        <dbReference type="EMBL" id="ANB14796.1"/>
    </source>
</evidence>
<dbReference type="KEGG" id="slb:AWJ20_2403"/>
<dbReference type="RefSeq" id="XP_018737273.1">
    <property type="nucleotide sequence ID" value="XM_018879348.1"/>
</dbReference>
<gene>
    <name evidence="8" type="primary">VAN1</name>
    <name evidence="8" type="ORF">AWJ20_2403</name>
</gene>
<evidence type="ECO:0000256" key="7">
    <source>
        <dbReference type="ARBA" id="ARBA00037964"/>
    </source>
</evidence>
<proteinExistence type="inferred from homology"/>
<dbReference type="GO" id="GO:0006487">
    <property type="term" value="P:protein N-linked glycosylation"/>
    <property type="evidence" value="ECO:0007669"/>
    <property type="project" value="TreeGrafter"/>
</dbReference>
<evidence type="ECO:0000256" key="4">
    <source>
        <dbReference type="ARBA" id="ARBA00022989"/>
    </source>
</evidence>
<dbReference type="FunFam" id="3.90.550.10:FF:000017">
    <property type="entry name" value="Mannan polymerase II complex ANP1 subunit"/>
    <property type="match status" value="1"/>
</dbReference>
<keyword evidence="5" id="KW-0333">Golgi apparatus</keyword>
<name>A0A167F3W9_9ASCO</name>
<evidence type="ECO:0000313" key="9">
    <source>
        <dbReference type="Proteomes" id="UP000189580"/>
    </source>
</evidence>
<dbReference type="GO" id="GO:0000032">
    <property type="term" value="P:cell wall mannoprotein biosynthetic process"/>
    <property type="evidence" value="ECO:0007669"/>
    <property type="project" value="TreeGrafter"/>
</dbReference>
<dbReference type="Gene3D" id="3.90.550.10">
    <property type="entry name" value="Spore Coat Polysaccharide Biosynthesis Protein SpsA, Chain A"/>
    <property type="match status" value="1"/>
</dbReference>
<dbReference type="OrthoDB" id="204164at2759"/>
<evidence type="ECO:0000256" key="6">
    <source>
        <dbReference type="ARBA" id="ARBA00023136"/>
    </source>
</evidence>
<keyword evidence="3" id="KW-0735">Signal-anchor</keyword>
<dbReference type="InterPro" id="IPR052086">
    <property type="entry name" value="Mannan_Polymerase_Subunit"/>
</dbReference>
<evidence type="ECO:0000256" key="1">
    <source>
        <dbReference type="ARBA" id="ARBA00004323"/>
    </source>
</evidence>
<dbReference type="InterPro" id="IPR029044">
    <property type="entry name" value="Nucleotide-diphossugar_trans"/>
</dbReference>
<dbReference type="Proteomes" id="UP000189580">
    <property type="component" value="Chromosome b"/>
</dbReference>
<keyword evidence="9" id="KW-1185">Reference proteome</keyword>
<organism evidence="8 9">
    <name type="scientific">Sugiyamaella lignohabitans</name>
    <dbReference type="NCBI Taxonomy" id="796027"/>
    <lineage>
        <taxon>Eukaryota</taxon>
        <taxon>Fungi</taxon>
        <taxon>Dikarya</taxon>
        <taxon>Ascomycota</taxon>
        <taxon>Saccharomycotina</taxon>
        <taxon>Dipodascomycetes</taxon>
        <taxon>Dipodascales</taxon>
        <taxon>Trichomonascaceae</taxon>
        <taxon>Sugiyamaella</taxon>
    </lineage>
</organism>
<evidence type="ECO:0000256" key="2">
    <source>
        <dbReference type="ARBA" id="ARBA00022692"/>
    </source>
</evidence>
<dbReference type="EMBL" id="CP014503">
    <property type="protein sequence ID" value="ANB14796.1"/>
    <property type="molecule type" value="Genomic_DNA"/>
</dbReference>
<dbReference type="AlphaFoldDB" id="A0A167F3W9"/>
<evidence type="ECO:0000256" key="3">
    <source>
        <dbReference type="ARBA" id="ARBA00022968"/>
    </source>
</evidence>
<dbReference type="PANTHER" id="PTHR43083:SF5">
    <property type="entry name" value="MANNAN POLYMERASE I COMPLEX VAN1 SUBUNIT"/>
    <property type="match status" value="1"/>
</dbReference>